<gene>
    <name evidence="1" type="ORF">Hypma_016518</name>
</gene>
<protein>
    <submittedName>
        <fullName evidence="1">Uncharacterized protein</fullName>
    </submittedName>
</protein>
<sequence length="471" mass="52495">MVFVFKNLNITNKNPLERIRDWASLRRSLRVGPNRQPNHGLPMNNKMIRTVSYDVAGHISSIHTQPPIHSLPPEILGEIFIHCLPLYSYPDVDAHEAPMLLCQVCGYWRVVASSMALLWSSFACHIDSEARPPHALLFQLWLERSRTHPLSLAFAFTPNEHPDPTLTAVLAELHRWRDIKIVLDAALGEMLSGIRGEDAPELESVDIMVRPGNCDVDRLFSNFNSFPRLHRIAWGDDDYIPPSLVNLSWPRLTHIKLTCQVSFSDCITLLSRMPSVEHVFMRYISASPDSSTSAAVVTLAHLRSLIIRIDGSGKVLGRLTLPSGFHGPIATSSNALSNAHSADLLLPCMESLKSLELAGPAVTDLVMTSLTWNVASNPRDPRILPHLEDIQLTMRKTTDGLIANMVVSRWSRTASSTGPPASLRHVKLDYFLTDYGGLPGVEYHTLDVACFERLIAEGLDVSWRCSCHAKF</sequence>
<name>A0A369IXM8_HYPMA</name>
<evidence type="ECO:0000313" key="1">
    <source>
        <dbReference type="EMBL" id="RDB14539.1"/>
    </source>
</evidence>
<dbReference type="InParanoid" id="A0A369IXM8"/>
<dbReference type="STRING" id="39966.A0A369IXM8"/>
<dbReference type="Gene3D" id="3.80.10.10">
    <property type="entry name" value="Ribonuclease Inhibitor"/>
    <property type="match status" value="1"/>
</dbReference>
<dbReference type="Proteomes" id="UP000076154">
    <property type="component" value="Unassembled WGS sequence"/>
</dbReference>
<organism evidence="1 2">
    <name type="scientific">Hypsizygus marmoreus</name>
    <name type="common">White beech mushroom</name>
    <name type="synonym">Agaricus marmoreus</name>
    <dbReference type="NCBI Taxonomy" id="39966"/>
    <lineage>
        <taxon>Eukaryota</taxon>
        <taxon>Fungi</taxon>
        <taxon>Dikarya</taxon>
        <taxon>Basidiomycota</taxon>
        <taxon>Agaricomycotina</taxon>
        <taxon>Agaricomycetes</taxon>
        <taxon>Agaricomycetidae</taxon>
        <taxon>Agaricales</taxon>
        <taxon>Tricholomatineae</taxon>
        <taxon>Lyophyllaceae</taxon>
        <taxon>Hypsizygus</taxon>
    </lineage>
</organism>
<accession>A0A369IXM8</accession>
<dbReference type="InterPro" id="IPR032675">
    <property type="entry name" value="LRR_dom_sf"/>
</dbReference>
<dbReference type="OrthoDB" id="2909959at2759"/>
<evidence type="ECO:0000313" key="2">
    <source>
        <dbReference type="Proteomes" id="UP000076154"/>
    </source>
</evidence>
<reference evidence="1" key="1">
    <citation type="submission" date="2018-04" db="EMBL/GenBank/DDBJ databases">
        <title>Whole genome sequencing of Hypsizygus marmoreus.</title>
        <authorList>
            <person name="Choi I.-G."/>
            <person name="Min B."/>
            <person name="Kim J.-G."/>
            <person name="Kim S."/>
            <person name="Oh Y.-L."/>
            <person name="Kong W.-S."/>
            <person name="Park H."/>
            <person name="Jeong J."/>
            <person name="Song E.-S."/>
        </authorList>
    </citation>
    <scope>NUCLEOTIDE SEQUENCE [LARGE SCALE GENOMIC DNA]</scope>
    <source>
        <strain evidence="1">51987-8</strain>
    </source>
</reference>
<proteinExistence type="predicted"/>
<keyword evidence="2" id="KW-1185">Reference proteome</keyword>
<dbReference type="AlphaFoldDB" id="A0A369IXM8"/>
<dbReference type="EMBL" id="LUEZ02000096">
    <property type="protein sequence ID" value="RDB14539.1"/>
    <property type="molecule type" value="Genomic_DNA"/>
</dbReference>
<comment type="caution">
    <text evidence="1">The sequence shown here is derived from an EMBL/GenBank/DDBJ whole genome shotgun (WGS) entry which is preliminary data.</text>
</comment>